<reference evidence="3 4" key="1">
    <citation type="journal article" date="2021" name="Arch. Microbiol.">
        <title>Thalassobius aquimarinus sp. nov., isolated from the Sea of Japan seashore.</title>
        <authorList>
            <person name="Kurilenko V.V."/>
            <person name="Romanenko L.A."/>
            <person name="Chernysheva N.Y."/>
            <person name="Velansky P.V."/>
            <person name="Tekutyeva L.A."/>
            <person name="Isaeva M.P."/>
            <person name="Mikhailov V.V."/>
        </authorList>
    </citation>
    <scope>NUCLEOTIDE SEQUENCE [LARGE SCALE GENOMIC DNA]</scope>
    <source>
        <strain evidence="3 4">KMM 8518</strain>
    </source>
</reference>
<dbReference type="SUPFAM" id="SSF56112">
    <property type="entry name" value="Protein kinase-like (PK-like)"/>
    <property type="match status" value="1"/>
</dbReference>
<evidence type="ECO:0000256" key="1">
    <source>
        <dbReference type="ARBA" id="ARBA00009460"/>
    </source>
</evidence>
<dbReference type="GO" id="GO:0016301">
    <property type="term" value="F:kinase activity"/>
    <property type="evidence" value="ECO:0007669"/>
    <property type="project" value="UniProtKB-KW"/>
</dbReference>
<proteinExistence type="inferred from homology"/>
<accession>A0ABS5HUN9</accession>
<evidence type="ECO:0000313" key="3">
    <source>
        <dbReference type="EMBL" id="MBR9652228.1"/>
    </source>
</evidence>
<comment type="caution">
    <text evidence="3">The sequence shown here is derived from an EMBL/GenBank/DDBJ whole genome shotgun (WGS) entry which is preliminary data.</text>
</comment>
<dbReference type="Gene3D" id="3.90.1200.10">
    <property type="match status" value="1"/>
</dbReference>
<keyword evidence="2" id="KW-0808">Transferase</keyword>
<dbReference type="EMBL" id="JADMKU010000013">
    <property type="protein sequence ID" value="MBR9652228.1"/>
    <property type="molecule type" value="Genomic_DNA"/>
</dbReference>
<evidence type="ECO:0000256" key="2">
    <source>
        <dbReference type="PIRNR" id="PIRNR006221"/>
    </source>
</evidence>
<dbReference type="Pfam" id="PF03881">
    <property type="entry name" value="Fructosamin_kin"/>
    <property type="match status" value="1"/>
</dbReference>
<evidence type="ECO:0000313" key="4">
    <source>
        <dbReference type="Proteomes" id="UP001195941"/>
    </source>
</evidence>
<dbReference type="InterPro" id="IPR011009">
    <property type="entry name" value="Kinase-like_dom_sf"/>
</dbReference>
<dbReference type="Proteomes" id="UP001195941">
    <property type="component" value="Unassembled WGS sequence"/>
</dbReference>
<protein>
    <submittedName>
        <fullName evidence="3">Fructosamine kinase family protein</fullName>
    </submittedName>
</protein>
<sequence length="262" mass="28716">MTLTARIEALTGSRVARIRALHGGDLSEVAHLTLADGREYACKTGPMVAVEARMLEAIGDTAPAPRFVAGDLLLIDYLPEEPATPAHWRDLGRALRAQHDREGEAFGWPDAYAFGPVAIPNDPAPDWPSFWAERRLCPSLPFLPPDLAKRIEVLIATLPDRLPDLRPSLLHGDLWTGNVHFSGGRAWLIDPACYYGHGEVDLAMLHLFGSPPAAFWDGYGATEPGYDERQPIYQLWPALVHYRLFGSGYAGMVERLLSAAGA</sequence>
<keyword evidence="2 3" id="KW-0418">Kinase</keyword>
<comment type="similarity">
    <text evidence="1 2">Belongs to the fructosamine kinase family.</text>
</comment>
<keyword evidence="4" id="KW-1185">Reference proteome</keyword>
<dbReference type="PIRSF" id="PIRSF006221">
    <property type="entry name" value="Ketosamine-3-kinase"/>
    <property type="match status" value="1"/>
</dbReference>
<organism evidence="3 4">
    <name type="scientific">Thalassovita aquimarina</name>
    <dbReference type="NCBI Taxonomy" id="2785917"/>
    <lineage>
        <taxon>Bacteria</taxon>
        <taxon>Pseudomonadati</taxon>
        <taxon>Pseudomonadota</taxon>
        <taxon>Alphaproteobacteria</taxon>
        <taxon>Rhodobacterales</taxon>
        <taxon>Roseobacteraceae</taxon>
        <taxon>Thalassovita</taxon>
    </lineage>
</organism>
<dbReference type="RefSeq" id="WP_212701746.1">
    <property type="nucleotide sequence ID" value="NZ_JADMKU010000013.1"/>
</dbReference>
<dbReference type="PANTHER" id="PTHR12149:SF8">
    <property type="entry name" value="PROTEIN-RIBULOSAMINE 3-KINASE"/>
    <property type="match status" value="1"/>
</dbReference>
<dbReference type="InterPro" id="IPR016477">
    <property type="entry name" value="Fructo-/Ketosamine-3-kinase"/>
</dbReference>
<name>A0ABS5HUN9_9RHOB</name>
<dbReference type="PANTHER" id="PTHR12149">
    <property type="entry name" value="FRUCTOSAMINE 3 KINASE-RELATED PROTEIN"/>
    <property type="match status" value="1"/>
</dbReference>
<dbReference type="Gene3D" id="3.30.200.20">
    <property type="entry name" value="Phosphorylase Kinase, domain 1"/>
    <property type="match status" value="1"/>
</dbReference>
<gene>
    <name evidence="3" type="ORF">IT775_13975</name>
</gene>